<evidence type="ECO:0000256" key="4">
    <source>
        <dbReference type="ARBA" id="ARBA00022777"/>
    </source>
</evidence>
<dbReference type="PROSITE" id="PS50011">
    <property type="entry name" value="PROTEIN_KINASE_DOM"/>
    <property type="match status" value="1"/>
</dbReference>
<evidence type="ECO:0000256" key="6">
    <source>
        <dbReference type="PROSITE-ProRule" id="PRU10141"/>
    </source>
</evidence>
<reference evidence="9" key="2">
    <citation type="submission" date="2021-01" db="UniProtKB">
        <authorList>
            <consortium name="EnsemblMetazoa"/>
        </authorList>
    </citation>
    <scope>IDENTIFICATION</scope>
</reference>
<keyword evidence="5 6" id="KW-0067">ATP-binding</keyword>
<feature type="domain" description="Protein kinase" evidence="8">
    <location>
        <begin position="55"/>
        <end position="305"/>
    </location>
</feature>
<sequence length="658" mass="72582">MTGDCPVKAAVEESDGNSLSNASAPAGTAATTPVAAASSAGVKHHRHRHKLKHRYRFEKTLGKGTYGKVKLATEISTGNQVAIKSIPKNKIEDPEDMRRIRQEIELMSTLDHPNIVNIYEVFESKEKIVIVLEYASGGELYEFIDSSSIPMGEIQRLFRQIVSALAYCHLNNIVHRDLKLENVLLDQDGDAKIADFGLSSYYSDNDLLHTFCGSPLYASPEIVNGQPYHGPEVDCWSLGVILYAMVYKTMPFGGDDFNHLKKQITEGRYYDPCPGSVQSQLIRHLLSVDPRYRATIYDVAHHPWVFGEEADEMLTNELASSIRGQSIDSLKDRESTESSDTESESKPAVVAVKPTSILKGTSQDSDAMVAVEQPHEESTLVQEQPKVSNASKDSDSDSPSSPVVLQAKGLPKVKGVIQNETDSFLSLASSAATLPSEGSSAISNDSVFDSADVFLPATDVVKRRPEHVKTVKTQRPATVGALYSDLPSPRTLVNQLIGEDTIFECSEEEKRASARLSKRISCGKYSKITELWESIFNESHHLQAMMSSKSPKSGSGSDESPGSSSSEDLLEILNSKHLKKSYSSSFKLTRHSFSSHRRSMRTHKEMVIMEAHQLQMRSESLFEKPEFRKGTRDSGLGDDLENLAKVYQKALEISSSVN</sequence>
<keyword evidence="3 6" id="KW-0547">Nucleotide-binding</keyword>
<feature type="compositionally biased region" description="Low complexity" evidence="7">
    <location>
        <begin position="22"/>
        <end position="31"/>
    </location>
</feature>
<organism evidence="9 10">
    <name type="scientific">Strongylocentrotus purpuratus</name>
    <name type="common">Purple sea urchin</name>
    <dbReference type="NCBI Taxonomy" id="7668"/>
    <lineage>
        <taxon>Eukaryota</taxon>
        <taxon>Metazoa</taxon>
        <taxon>Echinodermata</taxon>
        <taxon>Eleutherozoa</taxon>
        <taxon>Echinozoa</taxon>
        <taxon>Echinoidea</taxon>
        <taxon>Euechinoidea</taxon>
        <taxon>Echinacea</taxon>
        <taxon>Camarodonta</taxon>
        <taxon>Echinidea</taxon>
        <taxon>Strongylocentrotidae</taxon>
        <taxon>Strongylocentrotus</taxon>
    </lineage>
</organism>
<dbReference type="InterPro" id="IPR017441">
    <property type="entry name" value="Protein_kinase_ATP_BS"/>
</dbReference>
<dbReference type="GO" id="GO:0004674">
    <property type="term" value="F:protein serine/threonine kinase activity"/>
    <property type="evidence" value="ECO:0000318"/>
    <property type="project" value="GO_Central"/>
</dbReference>
<evidence type="ECO:0000256" key="7">
    <source>
        <dbReference type="SAM" id="MobiDB-lite"/>
    </source>
</evidence>
<dbReference type="PANTHER" id="PTHR24346:SF93">
    <property type="entry name" value="NUAK FAMILY SNF1-LIKE KINASE 1"/>
    <property type="match status" value="1"/>
</dbReference>
<dbReference type="Gene3D" id="1.10.510.10">
    <property type="entry name" value="Transferase(Phosphotransferase) domain 1"/>
    <property type="match status" value="1"/>
</dbReference>
<dbReference type="AlphaFoldDB" id="A0A7M7RBI3"/>
<feature type="compositionally biased region" description="Low complexity" evidence="7">
    <location>
        <begin position="547"/>
        <end position="567"/>
    </location>
</feature>
<proteinExistence type="predicted"/>
<reference evidence="10" key="1">
    <citation type="submission" date="2015-02" db="EMBL/GenBank/DDBJ databases">
        <title>Genome sequencing for Strongylocentrotus purpuratus.</title>
        <authorList>
            <person name="Murali S."/>
            <person name="Liu Y."/>
            <person name="Vee V."/>
            <person name="English A."/>
            <person name="Wang M."/>
            <person name="Skinner E."/>
            <person name="Han Y."/>
            <person name="Muzny D.M."/>
            <person name="Worley K.C."/>
            <person name="Gibbs R.A."/>
        </authorList>
    </citation>
    <scope>NUCLEOTIDE SEQUENCE</scope>
</reference>
<protein>
    <recommendedName>
        <fullName evidence="8">Protein kinase domain-containing protein</fullName>
    </recommendedName>
</protein>
<feature type="binding site" evidence="6">
    <location>
        <position position="84"/>
    </location>
    <ligand>
        <name>ATP</name>
        <dbReference type="ChEBI" id="CHEBI:30616"/>
    </ligand>
</feature>
<dbReference type="InterPro" id="IPR011009">
    <property type="entry name" value="Kinase-like_dom_sf"/>
</dbReference>
<evidence type="ECO:0000313" key="10">
    <source>
        <dbReference type="Proteomes" id="UP000007110"/>
    </source>
</evidence>
<feature type="region of interest" description="Disordered" evidence="7">
    <location>
        <begin position="544"/>
        <end position="567"/>
    </location>
</feature>
<dbReference type="PROSITE" id="PS00107">
    <property type="entry name" value="PROTEIN_KINASE_ATP"/>
    <property type="match status" value="1"/>
</dbReference>
<dbReference type="FunFam" id="1.10.510.10:FF:000571">
    <property type="entry name" value="Maternal embryonic leucine zipper kinase"/>
    <property type="match status" value="1"/>
</dbReference>
<evidence type="ECO:0000256" key="3">
    <source>
        <dbReference type="ARBA" id="ARBA00022741"/>
    </source>
</evidence>
<keyword evidence="1" id="KW-0723">Serine/threonine-protein kinase</keyword>
<dbReference type="EnsemblMetazoa" id="XM_780840">
    <property type="protein sequence ID" value="XP_785933"/>
    <property type="gene ID" value="LOC580806"/>
</dbReference>
<evidence type="ECO:0000259" key="8">
    <source>
        <dbReference type="PROSITE" id="PS50011"/>
    </source>
</evidence>
<dbReference type="PANTHER" id="PTHR24346">
    <property type="entry name" value="MAP/MICROTUBULE AFFINITY-REGULATING KINASE"/>
    <property type="match status" value="1"/>
</dbReference>
<dbReference type="CDD" id="cd14073">
    <property type="entry name" value="STKc_NUAK"/>
    <property type="match status" value="1"/>
</dbReference>
<dbReference type="Pfam" id="PF00069">
    <property type="entry name" value="Pkinase"/>
    <property type="match status" value="1"/>
</dbReference>
<keyword evidence="2" id="KW-0808">Transferase</keyword>
<evidence type="ECO:0000256" key="5">
    <source>
        <dbReference type="ARBA" id="ARBA00022840"/>
    </source>
</evidence>
<dbReference type="GO" id="GO:0005524">
    <property type="term" value="F:ATP binding"/>
    <property type="evidence" value="ECO:0007669"/>
    <property type="project" value="UniProtKB-UniRule"/>
</dbReference>
<evidence type="ECO:0000313" key="9">
    <source>
        <dbReference type="EnsemblMetazoa" id="XP_785933"/>
    </source>
</evidence>
<keyword evidence="10" id="KW-1185">Reference proteome</keyword>
<feature type="region of interest" description="Disordered" evidence="7">
    <location>
        <begin position="325"/>
        <end position="404"/>
    </location>
</feature>
<name>A0A7M7RBI3_STRPU</name>
<dbReference type="FunFam" id="3.30.200.20:FF:000042">
    <property type="entry name" value="Aurora kinase A"/>
    <property type="match status" value="1"/>
</dbReference>
<evidence type="ECO:0000256" key="1">
    <source>
        <dbReference type="ARBA" id="ARBA00022527"/>
    </source>
</evidence>
<dbReference type="KEGG" id="spu:580806"/>
<dbReference type="RefSeq" id="XP_785933.3">
    <property type="nucleotide sequence ID" value="XM_780840.5"/>
</dbReference>
<dbReference type="Proteomes" id="UP000007110">
    <property type="component" value="Unassembled WGS sequence"/>
</dbReference>
<feature type="compositionally biased region" description="Low complexity" evidence="7">
    <location>
        <begin position="386"/>
        <end position="404"/>
    </location>
</feature>
<evidence type="ECO:0000256" key="2">
    <source>
        <dbReference type="ARBA" id="ARBA00022679"/>
    </source>
</evidence>
<feature type="region of interest" description="Disordered" evidence="7">
    <location>
        <begin position="1"/>
        <end position="31"/>
    </location>
</feature>
<keyword evidence="4" id="KW-0418">Kinase</keyword>
<dbReference type="FunCoup" id="A0A7M7RBI3">
    <property type="interactions" value="1"/>
</dbReference>
<dbReference type="OrthoDB" id="193931at2759"/>
<dbReference type="InterPro" id="IPR000719">
    <property type="entry name" value="Prot_kinase_dom"/>
</dbReference>
<dbReference type="GeneID" id="580806"/>
<dbReference type="SMART" id="SM00220">
    <property type="entry name" value="S_TKc"/>
    <property type="match status" value="1"/>
</dbReference>
<accession>A0A7M7RBI3</accession>
<dbReference type="InterPro" id="IPR008271">
    <property type="entry name" value="Ser/Thr_kinase_AS"/>
</dbReference>
<dbReference type="OMA" id="MRTHKEM"/>
<dbReference type="PROSITE" id="PS00108">
    <property type="entry name" value="PROTEIN_KINASE_ST"/>
    <property type="match status" value="1"/>
</dbReference>
<dbReference type="SUPFAM" id="SSF56112">
    <property type="entry name" value="Protein kinase-like (PK-like)"/>
    <property type="match status" value="1"/>
</dbReference>
<dbReference type="InParanoid" id="A0A7M7RBI3"/>